<evidence type="ECO:0000313" key="1">
    <source>
        <dbReference type="EMBL" id="TFK59699.1"/>
    </source>
</evidence>
<accession>A0ACD3A2T1</accession>
<sequence>MLSSLRLASRSFKLPSSAKLSPVWTHKAFSTSIRRPLPQFHYKYERFGNRKTGRGHQLELGAKVGAGIVVLGGVYYVLHLEQVPETGRWRFMNTSPKYEAELGELLRRQSYEEFKDKILPPDHPYVRQIRHVASKIITSANLGYVTGDGPVLTAPSPDPGSWDPDSQVSAARRSAREWEVLVVNDLNIVNAQATPGLVVVYTGILPVCQDEQGLASVLSHEIGHVVARHTAERVSSQTVVIILSLLMQSLGFDWGLSSLINNLFLELPNSRKQEQEADIIGLRLMANACYDPRAAPEMFARLGKVEGRRGNSFEFMRTHPLSENRVKYLQELLPEAFSILAANPECTSLAERMQGFREATGERLVKVTRDMLKDL</sequence>
<protein>
    <submittedName>
        <fullName evidence="1">Uncharacterized protein</fullName>
    </submittedName>
</protein>
<organism evidence="1 2">
    <name type="scientific">Pluteus cervinus</name>
    <dbReference type="NCBI Taxonomy" id="181527"/>
    <lineage>
        <taxon>Eukaryota</taxon>
        <taxon>Fungi</taxon>
        <taxon>Dikarya</taxon>
        <taxon>Basidiomycota</taxon>
        <taxon>Agaricomycotina</taxon>
        <taxon>Agaricomycetes</taxon>
        <taxon>Agaricomycetidae</taxon>
        <taxon>Agaricales</taxon>
        <taxon>Pluteineae</taxon>
        <taxon>Pluteaceae</taxon>
        <taxon>Pluteus</taxon>
    </lineage>
</organism>
<keyword evidence="2" id="KW-1185">Reference proteome</keyword>
<reference evidence="1 2" key="1">
    <citation type="journal article" date="2019" name="Nat. Ecol. Evol.">
        <title>Megaphylogeny resolves global patterns of mushroom evolution.</title>
        <authorList>
            <person name="Varga T."/>
            <person name="Krizsan K."/>
            <person name="Foldi C."/>
            <person name="Dima B."/>
            <person name="Sanchez-Garcia M."/>
            <person name="Sanchez-Ramirez S."/>
            <person name="Szollosi G.J."/>
            <person name="Szarkandi J.G."/>
            <person name="Papp V."/>
            <person name="Albert L."/>
            <person name="Andreopoulos W."/>
            <person name="Angelini C."/>
            <person name="Antonin V."/>
            <person name="Barry K.W."/>
            <person name="Bougher N.L."/>
            <person name="Buchanan P."/>
            <person name="Buyck B."/>
            <person name="Bense V."/>
            <person name="Catcheside P."/>
            <person name="Chovatia M."/>
            <person name="Cooper J."/>
            <person name="Damon W."/>
            <person name="Desjardin D."/>
            <person name="Finy P."/>
            <person name="Geml J."/>
            <person name="Haridas S."/>
            <person name="Hughes K."/>
            <person name="Justo A."/>
            <person name="Karasinski D."/>
            <person name="Kautmanova I."/>
            <person name="Kiss B."/>
            <person name="Kocsube S."/>
            <person name="Kotiranta H."/>
            <person name="LaButti K.M."/>
            <person name="Lechner B.E."/>
            <person name="Liimatainen K."/>
            <person name="Lipzen A."/>
            <person name="Lukacs Z."/>
            <person name="Mihaltcheva S."/>
            <person name="Morgado L.N."/>
            <person name="Niskanen T."/>
            <person name="Noordeloos M.E."/>
            <person name="Ohm R.A."/>
            <person name="Ortiz-Santana B."/>
            <person name="Ovrebo C."/>
            <person name="Racz N."/>
            <person name="Riley R."/>
            <person name="Savchenko A."/>
            <person name="Shiryaev A."/>
            <person name="Soop K."/>
            <person name="Spirin V."/>
            <person name="Szebenyi C."/>
            <person name="Tomsovsky M."/>
            <person name="Tulloss R.E."/>
            <person name="Uehling J."/>
            <person name="Grigoriev I.V."/>
            <person name="Vagvolgyi C."/>
            <person name="Papp T."/>
            <person name="Martin F.M."/>
            <person name="Miettinen O."/>
            <person name="Hibbett D.S."/>
            <person name="Nagy L.G."/>
        </authorList>
    </citation>
    <scope>NUCLEOTIDE SEQUENCE [LARGE SCALE GENOMIC DNA]</scope>
    <source>
        <strain evidence="1 2">NL-1719</strain>
    </source>
</reference>
<proteinExistence type="predicted"/>
<dbReference type="Proteomes" id="UP000308600">
    <property type="component" value="Unassembled WGS sequence"/>
</dbReference>
<name>A0ACD3A2T1_9AGAR</name>
<gene>
    <name evidence="1" type="ORF">BDN72DRAFT_965967</name>
</gene>
<evidence type="ECO:0000313" key="2">
    <source>
        <dbReference type="Proteomes" id="UP000308600"/>
    </source>
</evidence>
<dbReference type="EMBL" id="ML208914">
    <property type="protein sequence ID" value="TFK59699.1"/>
    <property type="molecule type" value="Genomic_DNA"/>
</dbReference>